<evidence type="ECO:0000313" key="2">
    <source>
        <dbReference type="EMBL" id="KAJ4326710.1"/>
    </source>
</evidence>
<proteinExistence type="predicted"/>
<dbReference type="PANTHER" id="PTHR42923:SF26">
    <property type="entry name" value="FMN REDUCTASE LOT6, PUTATIVE (AFU_ORTHOLOGUE AFUA_7G06600)-RELATED"/>
    <property type="match status" value="1"/>
</dbReference>
<dbReference type="InterPro" id="IPR050464">
    <property type="entry name" value="Zeta_carotene_desat/Oxidored"/>
</dbReference>
<dbReference type="SUPFAM" id="SSF51905">
    <property type="entry name" value="FAD/NAD(P)-binding domain"/>
    <property type="match status" value="1"/>
</dbReference>
<feature type="signal peptide" evidence="1">
    <location>
        <begin position="1"/>
        <end position="20"/>
    </location>
</feature>
<name>A0A9W8WJ38_9HYPO</name>
<feature type="chain" id="PRO_5040836344" evidence="1">
    <location>
        <begin position="21"/>
        <end position="218"/>
    </location>
</feature>
<feature type="non-terminal residue" evidence="2">
    <location>
        <position position="218"/>
    </location>
</feature>
<evidence type="ECO:0000256" key="1">
    <source>
        <dbReference type="SAM" id="SignalP"/>
    </source>
</evidence>
<organism evidence="2 3">
    <name type="scientific">Fusarium piperis</name>
    <dbReference type="NCBI Taxonomy" id="1435070"/>
    <lineage>
        <taxon>Eukaryota</taxon>
        <taxon>Fungi</taxon>
        <taxon>Dikarya</taxon>
        <taxon>Ascomycota</taxon>
        <taxon>Pezizomycotina</taxon>
        <taxon>Sordariomycetes</taxon>
        <taxon>Hypocreomycetidae</taxon>
        <taxon>Hypocreales</taxon>
        <taxon>Nectriaceae</taxon>
        <taxon>Fusarium</taxon>
        <taxon>Fusarium solani species complex</taxon>
    </lineage>
</organism>
<accession>A0A9W8WJ38</accession>
<comment type="caution">
    <text evidence="2">The sequence shown here is derived from an EMBL/GenBank/DDBJ whole genome shotgun (WGS) entry which is preliminary data.</text>
</comment>
<keyword evidence="3" id="KW-1185">Reference proteome</keyword>
<keyword evidence="1" id="KW-0732">Signal</keyword>
<dbReference type="AlphaFoldDB" id="A0A9W8WJ38"/>
<dbReference type="GO" id="GO:0016491">
    <property type="term" value="F:oxidoreductase activity"/>
    <property type="evidence" value="ECO:0007669"/>
    <property type="project" value="TreeGrafter"/>
</dbReference>
<sequence length="218" mass="23384">MHLSNARLAVWASLVPHAISVAYKPPSNTYDVDVAIIGGGAGGIHAAIQLKDAGAKVVVIEKKNQIGGHAETYTDPSSGIPANVGVSLFEDSDVVNKYFDRLKVEKARGNPADGLTPRLYDFSLGIPIPPQTPEAQAASQRATADALRVYSEQVVPKYPWIDGGFLLPDPIPKELSQPFGEFAQKNGFSASLPTIAQFNWYPGDISTTVLPHNIRPAR</sequence>
<protein>
    <submittedName>
        <fullName evidence="2">Uncharacterized protein</fullName>
    </submittedName>
</protein>
<dbReference type="InterPro" id="IPR036188">
    <property type="entry name" value="FAD/NAD-bd_sf"/>
</dbReference>
<dbReference type="Proteomes" id="UP001140502">
    <property type="component" value="Unassembled WGS sequence"/>
</dbReference>
<evidence type="ECO:0000313" key="3">
    <source>
        <dbReference type="Proteomes" id="UP001140502"/>
    </source>
</evidence>
<dbReference type="Gene3D" id="3.50.50.60">
    <property type="entry name" value="FAD/NAD(P)-binding domain"/>
    <property type="match status" value="1"/>
</dbReference>
<dbReference type="OrthoDB" id="68575at2759"/>
<gene>
    <name evidence="2" type="ORF">N0V84_002825</name>
</gene>
<dbReference type="EMBL" id="JAPEUR010000037">
    <property type="protein sequence ID" value="KAJ4326710.1"/>
    <property type="molecule type" value="Genomic_DNA"/>
</dbReference>
<reference evidence="2" key="1">
    <citation type="submission" date="2022-10" db="EMBL/GenBank/DDBJ databases">
        <title>Tapping the CABI collections for fungal endophytes: first genome assemblies for Collariella, Neodidymelliopsis, Ascochyta clinopodiicola, Didymella pomorum, Didymosphaeria variabile, Neocosmospora piperis and Neocucurbitaria cava.</title>
        <authorList>
            <person name="Hill R."/>
        </authorList>
    </citation>
    <scope>NUCLEOTIDE SEQUENCE</scope>
    <source>
        <strain evidence="2">IMI 366586</strain>
    </source>
</reference>
<dbReference type="PANTHER" id="PTHR42923">
    <property type="entry name" value="PROTOPORPHYRINOGEN OXIDASE"/>
    <property type="match status" value="1"/>
</dbReference>
<dbReference type="Gene3D" id="1.10.405.20">
    <property type="match status" value="1"/>
</dbReference>
<dbReference type="Pfam" id="PF13450">
    <property type="entry name" value="NAD_binding_8"/>
    <property type="match status" value="1"/>
</dbReference>